<dbReference type="KEGG" id="mri:Mal4_10800"/>
<organism evidence="1 2">
    <name type="scientific">Maioricimonas rarisocia</name>
    <dbReference type="NCBI Taxonomy" id="2528026"/>
    <lineage>
        <taxon>Bacteria</taxon>
        <taxon>Pseudomonadati</taxon>
        <taxon>Planctomycetota</taxon>
        <taxon>Planctomycetia</taxon>
        <taxon>Planctomycetales</taxon>
        <taxon>Planctomycetaceae</taxon>
        <taxon>Maioricimonas</taxon>
    </lineage>
</organism>
<gene>
    <name evidence="1" type="ORF">Mal4_10800</name>
</gene>
<reference evidence="1 2" key="1">
    <citation type="submission" date="2019-02" db="EMBL/GenBank/DDBJ databases">
        <title>Deep-cultivation of Planctomycetes and their phenomic and genomic characterization uncovers novel biology.</title>
        <authorList>
            <person name="Wiegand S."/>
            <person name="Jogler M."/>
            <person name="Boedeker C."/>
            <person name="Pinto D."/>
            <person name="Vollmers J."/>
            <person name="Rivas-Marin E."/>
            <person name="Kohn T."/>
            <person name="Peeters S.H."/>
            <person name="Heuer A."/>
            <person name="Rast P."/>
            <person name="Oberbeckmann S."/>
            <person name="Bunk B."/>
            <person name="Jeske O."/>
            <person name="Meyerdierks A."/>
            <person name="Storesund J.E."/>
            <person name="Kallscheuer N."/>
            <person name="Luecker S."/>
            <person name="Lage O.M."/>
            <person name="Pohl T."/>
            <person name="Merkel B.J."/>
            <person name="Hornburger P."/>
            <person name="Mueller R.-W."/>
            <person name="Bruemmer F."/>
            <person name="Labrenz M."/>
            <person name="Spormann A.M."/>
            <person name="Op den Camp H."/>
            <person name="Overmann J."/>
            <person name="Amann R."/>
            <person name="Jetten M.S.M."/>
            <person name="Mascher T."/>
            <person name="Medema M.H."/>
            <person name="Devos D.P."/>
            <person name="Kaster A.-K."/>
            <person name="Ovreas L."/>
            <person name="Rohde M."/>
            <person name="Galperin M.Y."/>
            <person name="Jogler C."/>
        </authorList>
    </citation>
    <scope>NUCLEOTIDE SEQUENCE [LARGE SCALE GENOMIC DNA]</scope>
    <source>
        <strain evidence="1 2">Mal4</strain>
    </source>
</reference>
<evidence type="ECO:0008006" key="3">
    <source>
        <dbReference type="Google" id="ProtNLM"/>
    </source>
</evidence>
<dbReference type="EMBL" id="CP036275">
    <property type="protein sequence ID" value="QDU36782.1"/>
    <property type="molecule type" value="Genomic_DNA"/>
</dbReference>
<accession>A0A517Z2R7</accession>
<dbReference type="RefSeq" id="WP_145367409.1">
    <property type="nucleotide sequence ID" value="NZ_CP036275.1"/>
</dbReference>
<protein>
    <recommendedName>
        <fullName evidence="3">Antitoxin SocA-like Panacea domain-containing protein</fullName>
    </recommendedName>
</protein>
<dbReference type="AlphaFoldDB" id="A0A517Z2R7"/>
<name>A0A517Z2R7_9PLAN</name>
<proteinExistence type="predicted"/>
<sequence length="201" mass="22108">MNIETGNAVRTAVLTRLVEHAPKPPGRTVLMKWAYLLQVLRGVPLGYRFSLYNYGPYDASVLNDLSSAVAEGKIREDTVRYASGSGYQYRSVSDETAQIFANTDRGTVPHDDDVEWVLAEFGNCSASELELVSTIVFANREMTRKGQAYSRESLSRRVRAIKPQFDEDYILGQIDRLVTSDVLSIGDASGAVVEGGNGCCN</sequence>
<keyword evidence="2" id="KW-1185">Reference proteome</keyword>
<evidence type="ECO:0000313" key="1">
    <source>
        <dbReference type="EMBL" id="QDU36782.1"/>
    </source>
</evidence>
<dbReference type="OrthoDB" id="5451477at2"/>
<dbReference type="Proteomes" id="UP000320496">
    <property type="component" value="Chromosome"/>
</dbReference>
<evidence type="ECO:0000313" key="2">
    <source>
        <dbReference type="Proteomes" id="UP000320496"/>
    </source>
</evidence>